<evidence type="ECO:0000313" key="1">
    <source>
        <dbReference type="EMBL" id="WOJ95989.1"/>
    </source>
</evidence>
<dbReference type="RefSeq" id="WP_407326681.1">
    <property type="nucleotide sequence ID" value="NZ_CP136865.1"/>
</dbReference>
<evidence type="ECO:0000313" key="2">
    <source>
        <dbReference type="Proteomes" id="UP001626549"/>
    </source>
</evidence>
<protein>
    <recommendedName>
        <fullName evidence="3">Tetratricopeptide repeat protein</fullName>
    </recommendedName>
</protein>
<name>A0ABZ0IBQ5_9GAMM</name>
<dbReference type="PANTHER" id="PTHR45588:SF1">
    <property type="entry name" value="WW DOMAIN-CONTAINING PROTEIN"/>
    <property type="match status" value="1"/>
</dbReference>
<gene>
    <name evidence="1" type="ORF">R0137_12150</name>
</gene>
<dbReference type="PANTHER" id="PTHR45588">
    <property type="entry name" value="TPR DOMAIN-CONTAINING PROTEIN"/>
    <property type="match status" value="1"/>
</dbReference>
<accession>A0ABZ0IBQ5</accession>
<organism evidence="1 2">
    <name type="scientific">Congregibacter brevis</name>
    <dbReference type="NCBI Taxonomy" id="3081201"/>
    <lineage>
        <taxon>Bacteria</taxon>
        <taxon>Pseudomonadati</taxon>
        <taxon>Pseudomonadota</taxon>
        <taxon>Gammaproteobacteria</taxon>
        <taxon>Cellvibrionales</taxon>
        <taxon>Halieaceae</taxon>
        <taxon>Congregibacter</taxon>
    </lineage>
</organism>
<proteinExistence type="predicted"/>
<keyword evidence="2" id="KW-1185">Reference proteome</keyword>
<evidence type="ECO:0008006" key="3">
    <source>
        <dbReference type="Google" id="ProtNLM"/>
    </source>
</evidence>
<dbReference type="Gene3D" id="1.25.40.10">
    <property type="entry name" value="Tetratricopeptide repeat domain"/>
    <property type="match status" value="2"/>
</dbReference>
<sequence length="571" mass="63092">MFKWVVSFTFVCLVACSQEQDGAPTVAEEAAPEAAPVGLNDAELVARAGAPLLEGLGDFTYPISSDVAGVQRYFDQGMMMAAGFNHAEGVRAFRAAQRLDPVCAMCFWGEALAIGPNINVTSKGRAIMMPQDREAAFAAVQKARSLGATATQKERDLIEAQVQRYNGDPESEREPLDLAYANAMREVAAKYPDDDNVQAMFAEAMMNTMPWNYWLDGENPRPETREVIDALETVMARNSRHPLTLHLYIHAVEAASNPGRAEKAADNLATLVPGSGHLVHMPSHIYWRIGRYYDASEANVRAAKVDEDYIAQCNAQGFYPALYYPHNIHFLWASASMEGRSAVAIEAGRKVASNVRLEQIKQFPTIEFFQTVPLLSLVRFAHWEEILAEPKPHGDLPFSLAVWHYARSVALSRGGDIDAAATELAAMEPLMDNESIWFLDGNDYPASQVLAIAMALGSGELAQQKGDLDAAIEFYKVAVAAQDELPYTEPPFWYYPTRQSLGHALLEKRDFVAAEAVYRRDLSQYPRNGWSLYGLALSLEAQGKQGEAAAVRERFSNIWKRADVELVSSVL</sequence>
<dbReference type="SUPFAM" id="SSF48452">
    <property type="entry name" value="TPR-like"/>
    <property type="match status" value="1"/>
</dbReference>
<dbReference type="Proteomes" id="UP001626549">
    <property type="component" value="Chromosome"/>
</dbReference>
<reference evidence="1 2" key="1">
    <citation type="submission" date="2023-10" db="EMBL/GenBank/DDBJ databases">
        <title>Two novel species belonging to the OM43/NOR5 clade.</title>
        <authorList>
            <person name="Park M."/>
        </authorList>
    </citation>
    <scope>NUCLEOTIDE SEQUENCE [LARGE SCALE GENOMIC DNA]</scope>
    <source>
        <strain evidence="1 2">IMCC45268</strain>
    </source>
</reference>
<dbReference type="EMBL" id="CP136865">
    <property type="protein sequence ID" value="WOJ95989.1"/>
    <property type="molecule type" value="Genomic_DNA"/>
</dbReference>
<dbReference type="InterPro" id="IPR011990">
    <property type="entry name" value="TPR-like_helical_dom_sf"/>
</dbReference>